<dbReference type="Proteomes" id="UP000663868">
    <property type="component" value="Unassembled WGS sequence"/>
</dbReference>
<reference evidence="1" key="1">
    <citation type="submission" date="2021-02" db="EMBL/GenBank/DDBJ databases">
        <authorList>
            <person name="Nowell W R."/>
        </authorList>
    </citation>
    <scope>NUCLEOTIDE SEQUENCE</scope>
</reference>
<evidence type="ECO:0000313" key="1">
    <source>
        <dbReference type="EMBL" id="CAF4239386.1"/>
    </source>
</evidence>
<comment type="caution">
    <text evidence="1">The sequence shown here is derived from an EMBL/GenBank/DDBJ whole genome shotgun (WGS) entry which is preliminary data.</text>
</comment>
<gene>
    <name evidence="1" type="ORF">KXQ929_LOCUS42183</name>
</gene>
<feature type="non-terminal residue" evidence="1">
    <location>
        <position position="1"/>
    </location>
</feature>
<dbReference type="EMBL" id="CAJOBB010010103">
    <property type="protein sequence ID" value="CAF4239386.1"/>
    <property type="molecule type" value="Genomic_DNA"/>
</dbReference>
<accession>A0A820DXM1</accession>
<proteinExistence type="predicted"/>
<sequence>MASNENENLPEKLNHLNYGIQISESNSNNDVEESQIEEYCFVRMNYRNSISVKQIDELKIVQHNEIIYKGCLKDRGSFTFKSRRDSNESAYKLYIYRNDLLDSEMISCCEYGLMHYNQYKSFQIEQIIKSKPCQ</sequence>
<evidence type="ECO:0000313" key="2">
    <source>
        <dbReference type="Proteomes" id="UP000663868"/>
    </source>
</evidence>
<organism evidence="1 2">
    <name type="scientific">Adineta steineri</name>
    <dbReference type="NCBI Taxonomy" id="433720"/>
    <lineage>
        <taxon>Eukaryota</taxon>
        <taxon>Metazoa</taxon>
        <taxon>Spiralia</taxon>
        <taxon>Gnathifera</taxon>
        <taxon>Rotifera</taxon>
        <taxon>Eurotatoria</taxon>
        <taxon>Bdelloidea</taxon>
        <taxon>Adinetida</taxon>
        <taxon>Adinetidae</taxon>
        <taxon>Adineta</taxon>
    </lineage>
</organism>
<dbReference type="AlphaFoldDB" id="A0A820DXM1"/>
<name>A0A820DXM1_9BILA</name>
<protein>
    <submittedName>
        <fullName evidence="1">Uncharacterized protein</fullName>
    </submittedName>
</protein>